<dbReference type="AlphaFoldDB" id="A0A137P294"/>
<reference evidence="1 2" key="1">
    <citation type="journal article" date="2015" name="Genome Biol. Evol.">
        <title>Phylogenomic analyses indicate that early fungi evolved digesting cell walls of algal ancestors of land plants.</title>
        <authorList>
            <person name="Chang Y."/>
            <person name="Wang S."/>
            <person name="Sekimoto S."/>
            <person name="Aerts A.L."/>
            <person name="Choi C."/>
            <person name="Clum A."/>
            <person name="LaButti K.M."/>
            <person name="Lindquist E.A."/>
            <person name="Yee Ngan C."/>
            <person name="Ohm R.A."/>
            <person name="Salamov A.A."/>
            <person name="Grigoriev I.V."/>
            <person name="Spatafora J.W."/>
            <person name="Berbee M.L."/>
        </authorList>
    </citation>
    <scope>NUCLEOTIDE SEQUENCE [LARGE SCALE GENOMIC DNA]</scope>
    <source>
        <strain evidence="1 2">NRRL 28638</strain>
    </source>
</reference>
<name>A0A137P294_CONC2</name>
<sequence length="285" mass="33615">MNHFAQINPCYLIAPGFPISLTVIDDRITSKCSHFARGSRFSCERISNIYYLKYQGNYISFVNNAAVVVDEIVALDDLVYIEPYFNGIFHLKYKYDYLSLDMESLSLDNPIKLQWAIFDIFGSNHELNDYIDAYDFLGPYQYQYASVDGFNLLNPTRSFFLIPDGDFNKHLNYNQEENLFKFIRFEYNISIRLMFRENDGVITIYSEEFGYLQAGYDEENEALFPVFSHDHYEFPIILERARHFTTFYLKYNSSYIKLTHRSGAYYGIFTEDRDEASVFQAISDY</sequence>
<protein>
    <submittedName>
        <fullName evidence="1">Uncharacterized protein</fullName>
    </submittedName>
</protein>
<organism evidence="1 2">
    <name type="scientific">Conidiobolus coronatus (strain ATCC 28846 / CBS 209.66 / NRRL 28638)</name>
    <name type="common">Delacroixia coronata</name>
    <dbReference type="NCBI Taxonomy" id="796925"/>
    <lineage>
        <taxon>Eukaryota</taxon>
        <taxon>Fungi</taxon>
        <taxon>Fungi incertae sedis</taxon>
        <taxon>Zoopagomycota</taxon>
        <taxon>Entomophthoromycotina</taxon>
        <taxon>Entomophthoromycetes</taxon>
        <taxon>Entomophthorales</taxon>
        <taxon>Ancylistaceae</taxon>
        <taxon>Conidiobolus</taxon>
    </lineage>
</organism>
<keyword evidence="2" id="KW-1185">Reference proteome</keyword>
<gene>
    <name evidence="1" type="ORF">CONCODRAFT_71692</name>
</gene>
<dbReference type="Proteomes" id="UP000070444">
    <property type="component" value="Unassembled WGS sequence"/>
</dbReference>
<dbReference type="EMBL" id="KQ964545">
    <property type="protein sequence ID" value="KXN69167.1"/>
    <property type="molecule type" value="Genomic_DNA"/>
</dbReference>
<proteinExistence type="predicted"/>
<evidence type="ECO:0000313" key="2">
    <source>
        <dbReference type="Proteomes" id="UP000070444"/>
    </source>
</evidence>
<accession>A0A137P294</accession>
<evidence type="ECO:0000313" key="1">
    <source>
        <dbReference type="EMBL" id="KXN69167.1"/>
    </source>
</evidence>